<evidence type="ECO:0008006" key="4">
    <source>
        <dbReference type="Google" id="ProtNLM"/>
    </source>
</evidence>
<evidence type="ECO:0000313" key="3">
    <source>
        <dbReference type="Proteomes" id="UP001156903"/>
    </source>
</evidence>
<keyword evidence="3" id="KW-1185">Reference proteome</keyword>
<feature type="transmembrane region" description="Helical" evidence="1">
    <location>
        <begin position="41"/>
        <end position="74"/>
    </location>
</feature>
<evidence type="ECO:0000313" key="2">
    <source>
        <dbReference type="EMBL" id="GLS16649.1"/>
    </source>
</evidence>
<dbReference type="EMBL" id="BSPB01000070">
    <property type="protein sequence ID" value="GLS16649.1"/>
    <property type="molecule type" value="Genomic_DNA"/>
</dbReference>
<dbReference type="PANTHER" id="PTHR41795">
    <property type="entry name" value="EXOPOLYSACCHARIDE SYNTHESIS PROTEIN"/>
    <property type="match status" value="1"/>
</dbReference>
<sequence length="205" mass="22298">MHDGLAQRLRQAATRQAAPTQTATPLSLRELLHLHGEGSGAVLLLLMALLSMLPVAGAGTVLSFGILALAGAWLRGRDSLHLPERLSALHLNPRWSQRCLHGLAWTYERAERWLRPRWQALCHHRTRVLWGLWMALMAALIFLPLPLGNVLPGTSLMLLGLGWLFRDGLALLVSTAVGAAGLGYAISVGHLAIAAWQQAGAWLGW</sequence>
<dbReference type="RefSeq" id="WP_284309343.1">
    <property type="nucleotide sequence ID" value="NZ_BSPB01000070.1"/>
</dbReference>
<dbReference type="Pfam" id="PF06055">
    <property type="entry name" value="ExoD"/>
    <property type="match status" value="1"/>
</dbReference>
<organism evidence="2 3">
    <name type="scientific">Hydrogenophaga electricum</name>
    <dbReference type="NCBI Taxonomy" id="1230953"/>
    <lineage>
        <taxon>Bacteria</taxon>
        <taxon>Pseudomonadati</taxon>
        <taxon>Pseudomonadota</taxon>
        <taxon>Betaproteobacteria</taxon>
        <taxon>Burkholderiales</taxon>
        <taxon>Comamonadaceae</taxon>
        <taxon>Hydrogenophaga</taxon>
    </lineage>
</organism>
<dbReference type="PIRSF" id="PIRSF033239">
    <property type="entry name" value="ExoD"/>
    <property type="match status" value="1"/>
</dbReference>
<gene>
    <name evidence="2" type="ORF">GCM10007935_40920</name>
</gene>
<accession>A0ABQ6CD95</accession>
<name>A0ABQ6CD95_9BURK</name>
<feature type="transmembrane region" description="Helical" evidence="1">
    <location>
        <begin position="128"/>
        <end position="148"/>
    </location>
</feature>
<reference evidence="3" key="1">
    <citation type="journal article" date="2019" name="Int. J. Syst. Evol. Microbiol.">
        <title>The Global Catalogue of Microorganisms (GCM) 10K type strain sequencing project: providing services to taxonomists for standard genome sequencing and annotation.</title>
        <authorList>
            <consortium name="The Broad Institute Genomics Platform"/>
            <consortium name="The Broad Institute Genome Sequencing Center for Infectious Disease"/>
            <person name="Wu L."/>
            <person name="Ma J."/>
        </authorList>
    </citation>
    <scope>NUCLEOTIDE SEQUENCE [LARGE SCALE GENOMIC DNA]</scope>
    <source>
        <strain evidence="3">NBRC 109341</strain>
    </source>
</reference>
<keyword evidence="1" id="KW-0472">Membrane</keyword>
<dbReference type="Proteomes" id="UP001156903">
    <property type="component" value="Unassembled WGS sequence"/>
</dbReference>
<dbReference type="PANTHER" id="PTHR41795:SF1">
    <property type="entry name" value="EXOPOLYSACCHARIDE SYNTHESIS PROTEIN"/>
    <property type="match status" value="1"/>
</dbReference>
<keyword evidence="1" id="KW-1133">Transmembrane helix</keyword>
<proteinExistence type="predicted"/>
<comment type="caution">
    <text evidence="2">The sequence shown here is derived from an EMBL/GenBank/DDBJ whole genome shotgun (WGS) entry which is preliminary data.</text>
</comment>
<keyword evidence="1" id="KW-0812">Transmembrane</keyword>
<dbReference type="InterPro" id="IPR010331">
    <property type="entry name" value="ExoD"/>
</dbReference>
<evidence type="ECO:0000256" key="1">
    <source>
        <dbReference type="SAM" id="Phobius"/>
    </source>
</evidence>
<feature type="transmembrane region" description="Helical" evidence="1">
    <location>
        <begin position="168"/>
        <end position="196"/>
    </location>
</feature>
<protein>
    <recommendedName>
        <fullName evidence="4">Exopolysaccharide biosynthesis protein</fullName>
    </recommendedName>
</protein>